<dbReference type="RefSeq" id="WP_354644028.1">
    <property type="nucleotide sequence ID" value="NZ_CP159872.1"/>
</dbReference>
<dbReference type="AlphaFoldDB" id="A0AAU8K4X9"/>
<gene>
    <name evidence="3" type="ORF">ABWK59_31295</name>
</gene>
<protein>
    <recommendedName>
        <fullName evidence="4">PE-PGRS family protein</fullName>
    </recommendedName>
</protein>
<keyword evidence="2" id="KW-0732">Signal</keyword>
<feature type="signal peptide" evidence="2">
    <location>
        <begin position="1"/>
        <end position="27"/>
    </location>
</feature>
<organism evidence="3">
    <name type="scientific">Kitasatospora camelliae</name>
    <dbReference type="NCBI Taxonomy" id="3156397"/>
    <lineage>
        <taxon>Bacteria</taxon>
        <taxon>Bacillati</taxon>
        <taxon>Actinomycetota</taxon>
        <taxon>Actinomycetes</taxon>
        <taxon>Kitasatosporales</taxon>
        <taxon>Streptomycetaceae</taxon>
        <taxon>Kitasatospora</taxon>
    </lineage>
</organism>
<evidence type="ECO:0008006" key="4">
    <source>
        <dbReference type="Google" id="ProtNLM"/>
    </source>
</evidence>
<reference evidence="3" key="1">
    <citation type="submission" date="2024-06" db="EMBL/GenBank/DDBJ databases">
        <title>The genome sequences of Kitasatospora sp. strain HUAS MG31.</title>
        <authorList>
            <person name="Mo P."/>
        </authorList>
    </citation>
    <scope>NUCLEOTIDE SEQUENCE</scope>
    <source>
        <strain evidence="3">HUAS MG31</strain>
    </source>
</reference>
<keyword evidence="1" id="KW-0812">Transmembrane</keyword>
<sequence>MTTWQPRMLRAAVFATACVAMSATAHAAMAGDGAALPWPVLLAAFAGTAGGSWLLGGRRRPFAVGALWMTAAQAALHLLFECAPALSAPTTVAVRPGPVDWTRLLLCTRDPAALGRPPEDLARAAGLDPEALALSGLPTLPQPGGHSGGGHGLHAAMDPAAMAATTHGVSAGMLAGHLLAALACALLLWRGEAAITGVFDLLGTLAAVLVPALLLLRPWRPRPVPALRPAWRAVRTPRSALLSSVLVRRGPPGPLPIA</sequence>
<feature type="transmembrane region" description="Helical" evidence="1">
    <location>
        <begin position="169"/>
        <end position="189"/>
    </location>
</feature>
<evidence type="ECO:0000313" key="3">
    <source>
        <dbReference type="EMBL" id="XCM83093.1"/>
    </source>
</evidence>
<keyword evidence="1" id="KW-0472">Membrane</keyword>
<proteinExistence type="predicted"/>
<feature type="transmembrane region" description="Helical" evidence="1">
    <location>
        <begin position="37"/>
        <end position="55"/>
    </location>
</feature>
<evidence type="ECO:0000256" key="1">
    <source>
        <dbReference type="SAM" id="Phobius"/>
    </source>
</evidence>
<accession>A0AAU8K4X9</accession>
<dbReference type="KEGG" id="kcm:ABWK59_31295"/>
<feature type="transmembrane region" description="Helical" evidence="1">
    <location>
        <begin position="201"/>
        <end position="219"/>
    </location>
</feature>
<evidence type="ECO:0000256" key="2">
    <source>
        <dbReference type="SAM" id="SignalP"/>
    </source>
</evidence>
<dbReference type="EMBL" id="CP159872">
    <property type="protein sequence ID" value="XCM83093.1"/>
    <property type="molecule type" value="Genomic_DNA"/>
</dbReference>
<keyword evidence="1" id="KW-1133">Transmembrane helix</keyword>
<feature type="chain" id="PRO_5043762003" description="PE-PGRS family protein" evidence="2">
    <location>
        <begin position="28"/>
        <end position="258"/>
    </location>
</feature>
<name>A0AAU8K4X9_9ACTN</name>